<name>A0ACB9RSN6_9MYRT</name>
<sequence length="712" mass="79865">MASPVSLLLPDIILPSSKRDRKTLDYCDRGRGLWKSSSPLRDCLSLPSSVTRRGMFGLFSSDASLPPAACSAVTGCNEDWTSTAKIDEERIGSHRVDRLVLALHESSRSFYWAIEALGMNASVAELSMAWIGKDARAWLRTLSYQVAIYASLTTVIELEALLSHERNMMPSAVGEILSPRLNLVQEFIESQLSKIRAGLVEWFREVELPRMTTFFIHLLKHWSVEYAGSGIAGIIVAIGCCTAVAKLGPQYSSCPMVALSLEDVVLELMELSHSLVSVEKLHVLATEAGFEARFLRFFGRKVFPSENYEELEFWIGLTQKKLLLAFRSESLMAGIKSSDDEFKAENLAVLGLFAYLGRKTRLYLGNMGIKEVDETLMEFISYLECNVIFIYPEFATLAAYQLFMEIIVDEIGWLDFYATQPTISRQMRKRSRQHAIQAEKEMMLSAVFTICYDVFSGFAHFSRSTLQPLDAETLTFLLRSQSLLAICLEDYWAAYQVKSGEPPRSTETSFHETMSITDSRHASKLYVAFENQRGMSLVDEVSSVRDISQHPSRMIKGAGSNGMKILPVVDGVDAAKANMPRRSLIRKCSGKLASSGLDIYMGTQLLVTDIQVSVDLLSKQFCGQRLTRRERKKIRRTLLDLAYMVPVTILMLLPVSAVGHAAIIAALKKYAPFMIPSPYSSERLDMFKQLKRTKKMQVQLWSSLDDSPAIIT</sequence>
<accession>A0ACB9RSN6</accession>
<keyword evidence="2" id="KW-1185">Reference proteome</keyword>
<organism evidence="1 2">
    <name type="scientific">Melastoma candidum</name>
    <dbReference type="NCBI Taxonomy" id="119954"/>
    <lineage>
        <taxon>Eukaryota</taxon>
        <taxon>Viridiplantae</taxon>
        <taxon>Streptophyta</taxon>
        <taxon>Embryophyta</taxon>
        <taxon>Tracheophyta</taxon>
        <taxon>Spermatophyta</taxon>
        <taxon>Magnoliopsida</taxon>
        <taxon>eudicotyledons</taxon>
        <taxon>Gunneridae</taxon>
        <taxon>Pentapetalae</taxon>
        <taxon>rosids</taxon>
        <taxon>malvids</taxon>
        <taxon>Myrtales</taxon>
        <taxon>Melastomataceae</taxon>
        <taxon>Melastomatoideae</taxon>
        <taxon>Melastomateae</taxon>
        <taxon>Melastoma</taxon>
    </lineage>
</organism>
<gene>
    <name evidence="1" type="ORF">MLD38_007930</name>
</gene>
<protein>
    <submittedName>
        <fullName evidence="1">Uncharacterized protein</fullName>
    </submittedName>
</protein>
<reference evidence="2" key="1">
    <citation type="journal article" date="2023" name="Front. Plant Sci.">
        <title>Chromosomal-level genome assembly of Melastoma candidum provides insights into trichome evolution.</title>
        <authorList>
            <person name="Zhong Y."/>
            <person name="Wu W."/>
            <person name="Sun C."/>
            <person name="Zou P."/>
            <person name="Liu Y."/>
            <person name="Dai S."/>
            <person name="Zhou R."/>
        </authorList>
    </citation>
    <scope>NUCLEOTIDE SEQUENCE [LARGE SCALE GENOMIC DNA]</scope>
</reference>
<proteinExistence type="predicted"/>
<dbReference type="Proteomes" id="UP001057402">
    <property type="component" value="Chromosome 3"/>
</dbReference>
<evidence type="ECO:0000313" key="2">
    <source>
        <dbReference type="Proteomes" id="UP001057402"/>
    </source>
</evidence>
<evidence type="ECO:0000313" key="1">
    <source>
        <dbReference type="EMBL" id="KAI4381910.1"/>
    </source>
</evidence>
<comment type="caution">
    <text evidence="1">The sequence shown here is derived from an EMBL/GenBank/DDBJ whole genome shotgun (WGS) entry which is preliminary data.</text>
</comment>
<dbReference type="EMBL" id="CM042882">
    <property type="protein sequence ID" value="KAI4381910.1"/>
    <property type="molecule type" value="Genomic_DNA"/>
</dbReference>